<dbReference type="OrthoDB" id="7617982at2"/>
<evidence type="ECO:0000259" key="1">
    <source>
        <dbReference type="PROSITE" id="PS51186"/>
    </source>
</evidence>
<dbReference type="CDD" id="cd04301">
    <property type="entry name" value="NAT_SF"/>
    <property type="match status" value="1"/>
</dbReference>
<accession>A0A6L7GE49</accession>
<dbReference type="PROSITE" id="PS51186">
    <property type="entry name" value="GNAT"/>
    <property type="match status" value="1"/>
</dbReference>
<dbReference type="Proteomes" id="UP000473531">
    <property type="component" value="Unassembled WGS sequence"/>
</dbReference>
<dbReference type="EMBL" id="WTYU01000001">
    <property type="protein sequence ID" value="MXP13850.1"/>
    <property type="molecule type" value="Genomic_DNA"/>
</dbReference>
<dbReference type="Pfam" id="PF00583">
    <property type="entry name" value="Acetyltransf_1"/>
    <property type="match status" value="1"/>
</dbReference>
<name>A0A6L7GE49_9SPHN</name>
<gene>
    <name evidence="2" type="ORF">GRI44_03680</name>
</gene>
<dbReference type="GO" id="GO:0016747">
    <property type="term" value="F:acyltransferase activity, transferring groups other than amino-acyl groups"/>
    <property type="evidence" value="ECO:0007669"/>
    <property type="project" value="InterPro"/>
</dbReference>
<evidence type="ECO:0000313" key="3">
    <source>
        <dbReference type="Proteomes" id="UP000473531"/>
    </source>
</evidence>
<protein>
    <submittedName>
        <fullName evidence="2">GNAT family N-acetyltransferase</fullName>
    </submittedName>
</protein>
<proteinExistence type="predicted"/>
<evidence type="ECO:0000313" key="2">
    <source>
        <dbReference type="EMBL" id="MXP13850.1"/>
    </source>
</evidence>
<dbReference type="InterPro" id="IPR016181">
    <property type="entry name" value="Acyl_CoA_acyltransferase"/>
</dbReference>
<sequence>MHTVLNNGMPVCIRTVNADDEARMRDGIAQMSERSRYLRFFSGFVTPPDRVIDSLLDVDGDMHIAWGAILTDHPEKLAIGAVHAIRSGQDDDHAEFSVAVLDDYQGLGLSRLLTATLLINCRLAGMETLDVQTLSENRAAISLVKSLGGQRSGTQSVTSDFQLDIKTAIAALHDEKDTPGLARVLAAFGNFD</sequence>
<keyword evidence="3" id="KW-1185">Reference proteome</keyword>
<dbReference type="SUPFAM" id="SSF55729">
    <property type="entry name" value="Acyl-CoA N-acyltransferases (Nat)"/>
    <property type="match status" value="1"/>
</dbReference>
<comment type="caution">
    <text evidence="2">The sequence shown here is derived from an EMBL/GenBank/DDBJ whole genome shotgun (WGS) entry which is preliminary data.</text>
</comment>
<keyword evidence="2" id="KW-0808">Transferase</keyword>
<feature type="domain" description="N-acetyltransferase" evidence="1">
    <location>
        <begin position="11"/>
        <end position="179"/>
    </location>
</feature>
<dbReference type="InterPro" id="IPR000182">
    <property type="entry name" value="GNAT_dom"/>
</dbReference>
<dbReference type="Gene3D" id="3.40.630.30">
    <property type="match status" value="1"/>
</dbReference>
<dbReference type="AlphaFoldDB" id="A0A6L7GE49"/>
<organism evidence="2 3">
    <name type="scientific">Allopontixanthobacter confluentis</name>
    <dbReference type="NCBI Taxonomy" id="1849021"/>
    <lineage>
        <taxon>Bacteria</taxon>
        <taxon>Pseudomonadati</taxon>
        <taxon>Pseudomonadota</taxon>
        <taxon>Alphaproteobacteria</taxon>
        <taxon>Sphingomonadales</taxon>
        <taxon>Erythrobacteraceae</taxon>
        <taxon>Allopontixanthobacter</taxon>
    </lineage>
</organism>
<reference evidence="2 3" key="1">
    <citation type="submission" date="2019-12" db="EMBL/GenBank/DDBJ databases">
        <title>Genomic-based taxomic classification of the family Erythrobacteraceae.</title>
        <authorList>
            <person name="Xu L."/>
        </authorList>
    </citation>
    <scope>NUCLEOTIDE SEQUENCE [LARGE SCALE GENOMIC DNA]</scope>
    <source>
        <strain evidence="2 3">KCTC 52259</strain>
    </source>
</reference>